<dbReference type="EMBL" id="CAJNOI010000075">
    <property type="protein sequence ID" value="CAF1008192.1"/>
    <property type="molecule type" value="Genomic_DNA"/>
</dbReference>
<evidence type="ECO:0000256" key="5">
    <source>
        <dbReference type="SAM" id="Phobius"/>
    </source>
</evidence>
<reference evidence="8" key="1">
    <citation type="submission" date="2021-02" db="EMBL/GenBank/DDBJ databases">
        <authorList>
            <person name="Nowell W R."/>
        </authorList>
    </citation>
    <scope>NUCLEOTIDE SEQUENCE</scope>
</reference>
<dbReference type="GO" id="GO:0016020">
    <property type="term" value="C:membrane"/>
    <property type="evidence" value="ECO:0007669"/>
    <property type="project" value="UniProtKB-SubCell"/>
</dbReference>
<name>A0A815GYV3_9BILA</name>
<dbReference type="InterPro" id="IPR017452">
    <property type="entry name" value="GPCR_Rhodpsn_7TM"/>
</dbReference>
<proteinExistence type="predicted"/>
<dbReference type="GO" id="GO:0004930">
    <property type="term" value="F:G protein-coupled receptor activity"/>
    <property type="evidence" value="ECO:0007669"/>
    <property type="project" value="InterPro"/>
</dbReference>
<dbReference type="InterPro" id="IPR052954">
    <property type="entry name" value="GPCR-Ligand_Int"/>
</dbReference>
<dbReference type="Proteomes" id="UP000663832">
    <property type="component" value="Unassembled WGS sequence"/>
</dbReference>
<dbReference type="OrthoDB" id="10031899at2759"/>
<gene>
    <name evidence="7" type="ORF">BJG266_LOCUS16314</name>
    <name evidence="8" type="ORF">QVE165_LOCUS33640</name>
</gene>
<protein>
    <recommendedName>
        <fullName evidence="6">G-protein coupled receptors family 1 profile domain-containing protein</fullName>
    </recommendedName>
</protein>
<feature type="transmembrane region" description="Helical" evidence="5">
    <location>
        <begin position="56"/>
        <end position="83"/>
    </location>
</feature>
<keyword evidence="4 5" id="KW-0472">Membrane</keyword>
<evidence type="ECO:0000313" key="9">
    <source>
        <dbReference type="Proteomes" id="UP000663832"/>
    </source>
</evidence>
<dbReference type="Proteomes" id="UP000663877">
    <property type="component" value="Unassembled WGS sequence"/>
</dbReference>
<feature type="transmembrane region" description="Helical" evidence="5">
    <location>
        <begin position="95"/>
        <end position="116"/>
    </location>
</feature>
<dbReference type="PANTHER" id="PTHR46641">
    <property type="entry name" value="FMRFAMIDE RECEPTOR-RELATED"/>
    <property type="match status" value="1"/>
</dbReference>
<sequence>MNNTTTSPLHNYVNIPSLRILIAVICIILYLIGYTGCILSIVTFSSKKLRRHSTGFLFLIMALVDIFNLFASLQYFLNVIYGIDVFTLSIHWCRFFTICNYELYFGFSWIFAFISLDRWMKVEWPTKSHSLCTRKRFIILCLIALILSLIQNIIYVFACFDDKCQHKRVFCDIFIHIIYITIYMIVPIAIILISISRTCLITLHLKKRFRTSTPRQILAAKPSKSSIVTNLNSTANSNINSTAVTSRVSTSLMSPPSTTTIVNNTNHYQKQSSQNHLPNYAASVRPRRSGLDTQMIILISINVAPFIIVHIITEIAYLFEKYSAFVKQSNVTRLLIVIIYLSWYLISATRFYTNCLLSRIYREEFKNRLFMLRNGCKPRIILVGHGQSYQHSSRYYKRNIINGPENTFVPASNLKSFIET</sequence>
<dbReference type="Gene3D" id="1.20.1070.10">
    <property type="entry name" value="Rhodopsin 7-helix transmembrane proteins"/>
    <property type="match status" value="1"/>
</dbReference>
<dbReference type="EMBL" id="CAJNOM010000310">
    <property type="protein sequence ID" value="CAF1344735.1"/>
    <property type="molecule type" value="Genomic_DNA"/>
</dbReference>
<feature type="transmembrane region" description="Helical" evidence="5">
    <location>
        <begin position="295"/>
        <end position="319"/>
    </location>
</feature>
<evidence type="ECO:0000256" key="4">
    <source>
        <dbReference type="ARBA" id="ARBA00023136"/>
    </source>
</evidence>
<comment type="subcellular location">
    <subcellularLocation>
        <location evidence="1">Membrane</location>
    </subcellularLocation>
</comment>
<dbReference type="PROSITE" id="PS50262">
    <property type="entry name" value="G_PROTEIN_RECEP_F1_2"/>
    <property type="match status" value="1"/>
</dbReference>
<evidence type="ECO:0000313" key="8">
    <source>
        <dbReference type="EMBL" id="CAF1344735.1"/>
    </source>
</evidence>
<feature type="transmembrane region" description="Helical" evidence="5">
    <location>
        <begin position="137"/>
        <end position="158"/>
    </location>
</feature>
<feature type="domain" description="G-protein coupled receptors family 1 profile" evidence="6">
    <location>
        <begin position="36"/>
        <end position="340"/>
    </location>
</feature>
<evidence type="ECO:0000256" key="2">
    <source>
        <dbReference type="ARBA" id="ARBA00022692"/>
    </source>
</evidence>
<evidence type="ECO:0000256" key="3">
    <source>
        <dbReference type="ARBA" id="ARBA00022989"/>
    </source>
</evidence>
<feature type="transmembrane region" description="Helical" evidence="5">
    <location>
        <begin position="331"/>
        <end position="352"/>
    </location>
</feature>
<evidence type="ECO:0000313" key="7">
    <source>
        <dbReference type="EMBL" id="CAF1008192.1"/>
    </source>
</evidence>
<feature type="transmembrane region" description="Helical" evidence="5">
    <location>
        <begin position="173"/>
        <end position="200"/>
    </location>
</feature>
<keyword evidence="3 5" id="KW-1133">Transmembrane helix</keyword>
<evidence type="ECO:0000259" key="6">
    <source>
        <dbReference type="PROSITE" id="PS50262"/>
    </source>
</evidence>
<comment type="caution">
    <text evidence="8">The sequence shown here is derived from an EMBL/GenBank/DDBJ whole genome shotgun (WGS) entry which is preliminary data.</text>
</comment>
<dbReference type="SUPFAM" id="SSF81321">
    <property type="entry name" value="Family A G protein-coupled receptor-like"/>
    <property type="match status" value="1"/>
</dbReference>
<accession>A0A815GYV3</accession>
<dbReference type="Pfam" id="PF00001">
    <property type="entry name" value="7tm_1"/>
    <property type="match status" value="1"/>
</dbReference>
<feature type="transmembrane region" description="Helical" evidence="5">
    <location>
        <begin position="20"/>
        <end position="44"/>
    </location>
</feature>
<dbReference type="AlphaFoldDB" id="A0A815GYV3"/>
<organism evidence="8 9">
    <name type="scientific">Adineta steineri</name>
    <dbReference type="NCBI Taxonomy" id="433720"/>
    <lineage>
        <taxon>Eukaryota</taxon>
        <taxon>Metazoa</taxon>
        <taxon>Spiralia</taxon>
        <taxon>Gnathifera</taxon>
        <taxon>Rotifera</taxon>
        <taxon>Eurotatoria</taxon>
        <taxon>Bdelloidea</taxon>
        <taxon>Adinetida</taxon>
        <taxon>Adinetidae</taxon>
        <taxon>Adineta</taxon>
    </lineage>
</organism>
<evidence type="ECO:0000256" key="1">
    <source>
        <dbReference type="ARBA" id="ARBA00004370"/>
    </source>
</evidence>
<keyword evidence="9" id="KW-1185">Reference proteome</keyword>
<keyword evidence="2 5" id="KW-0812">Transmembrane</keyword>
<dbReference type="InterPro" id="IPR000276">
    <property type="entry name" value="GPCR_Rhodpsn"/>
</dbReference>